<dbReference type="Gramene" id="CDP19184">
    <property type="protein sequence ID" value="CDP19184"/>
    <property type="gene ID" value="GSCOC_T00009229001"/>
</dbReference>
<keyword evidence="1" id="KW-0812">Transmembrane</keyword>
<evidence type="ECO:0000256" key="1">
    <source>
        <dbReference type="SAM" id="Phobius"/>
    </source>
</evidence>
<name>A0A068VF83_COFCA</name>
<protein>
    <submittedName>
        <fullName evidence="2">DH200=94 genomic scaffold, scaffold_371</fullName>
    </submittedName>
</protein>
<sequence>MAATPPHLVLSPFLSISLTFPFLLSSLSSSFLQYSIIAAPLHLVLSPLFFFFFSCKPFSHPLSVALPCSTDCKVDWWWSGGGSREIGEARILKGWE</sequence>
<reference evidence="3" key="1">
    <citation type="journal article" date="2014" name="Science">
        <title>The coffee genome provides insight into the convergent evolution of caffeine biosynthesis.</title>
        <authorList>
            <person name="Denoeud F."/>
            <person name="Carretero-Paulet L."/>
            <person name="Dereeper A."/>
            <person name="Droc G."/>
            <person name="Guyot R."/>
            <person name="Pietrella M."/>
            <person name="Zheng C."/>
            <person name="Alberti A."/>
            <person name="Anthony F."/>
            <person name="Aprea G."/>
            <person name="Aury J.M."/>
            <person name="Bento P."/>
            <person name="Bernard M."/>
            <person name="Bocs S."/>
            <person name="Campa C."/>
            <person name="Cenci A."/>
            <person name="Combes M.C."/>
            <person name="Crouzillat D."/>
            <person name="Da Silva C."/>
            <person name="Daddiego L."/>
            <person name="De Bellis F."/>
            <person name="Dussert S."/>
            <person name="Garsmeur O."/>
            <person name="Gayraud T."/>
            <person name="Guignon V."/>
            <person name="Jahn K."/>
            <person name="Jamilloux V."/>
            <person name="Joet T."/>
            <person name="Labadie K."/>
            <person name="Lan T."/>
            <person name="Leclercq J."/>
            <person name="Lepelley M."/>
            <person name="Leroy T."/>
            <person name="Li L.T."/>
            <person name="Librado P."/>
            <person name="Lopez L."/>
            <person name="Munoz A."/>
            <person name="Noel B."/>
            <person name="Pallavicini A."/>
            <person name="Perrotta G."/>
            <person name="Poncet V."/>
            <person name="Pot D."/>
            <person name="Priyono X."/>
            <person name="Rigoreau M."/>
            <person name="Rouard M."/>
            <person name="Rozas J."/>
            <person name="Tranchant-Dubreuil C."/>
            <person name="VanBuren R."/>
            <person name="Zhang Q."/>
            <person name="Andrade A.C."/>
            <person name="Argout X."/>
            <person name="Bertrand B."/>
            <person name="de Kochko A."/>
            <person name="Graziosi G."/>
            <person name="Henry R.J."/>
            <person name="Jayarama X."/>
            <person name="Ming R."/>
            <person name="Nagai C."/>
            <person name="Rounsley S."/>
            <person name="Sankoff D."/>
            <person name="Giuliano G."/>
            <person name="Albert V.A."/>
            <person name="Wincker P."/>
            <person name="Lashermes P."/>
        </authorList>
    </citation>
    <scope>NUCLEOTIDE SEQUENCE [LARGE SCALE GENOMIC DNA]</scope>
    <source>
        <strain evidence="3">cv. DH200-94</strain>
    </source>
</reference>
<dbReference type="InParanoid" id="A0A068VF83"/>
<feature type="transmembrane region" description="Helical" evidence="1">
    <location>
        <begin position="6"/>
        <end position="24"/>
    </location>
</feature>
<proteinExistence type="predicted"/>
<dbReference type="Proteomes" id="UP000295252">
    <property type="component" value="Unassembled WGS sequence"/>
</dbReference>
<gene>
    <name evidence="2" type="ORF">GSCOC_T00009229001</name>
</gene>
<feature type="transmembrane region" description="Helical" evidence="1">
    <location>
        <begin position="31"/>
        <end position="53"/>
    </location>
</feature>
<organism evidence="2 3">
    <name type="scientific">Coffea canephora</name>
    <name type="common">Robusta coffee</name>
    <dbReference type="NCBI Taxonomy" id="49390"/>
    <lineage>
        <taxon>Eukaryota</taxon>
        <taxon>Viridiplantae</taxon>
        <taxon>Streptophyta</taxon>
        <taxon>Embryophyta</taxon>
        <taxon>Tracheophyta</taxon>
        <taxon>Spermatophyta</taxon>
        <taxon>Magnoliopsida</taxon>
        <taxon>eudicotyledons</taxon>
        <taxon>Gunneridae</taxon>
        <taxon>Pentapetalae</taxon>
        <taxon>asterids</taxon>
        <taxon>lamiids</taxon>
        <taxon>Gentianales</taxon>
        <taxon>Rubiaceae</taxon>
        <taxon>Ixoroideae</taxon>
        <taxon>Gardenieae complex</taxon>
        <taxon>Bertiereae - Coffeeae clade</taxon>
        <taxon>Coffeeae</taxon>
        <taxon>Coffea</taxon>
    </lineage>
</organism>
<keyword evidence="1" id="KW-1133">Transmembrane helix</keyword>
<keyword evidence="1" id="KW-0472">Membrane</keyword>
<evidence type="ECO:0000313" key="3">
    <source>
        <dbReference type="Proteomes" id="UP000295252"/>
    </source>
</evidence>
<evidence type="ECO:0000313" key="2">
    <source>
        <dbReference type="EMBL" id="CDP19184.1"/>
    </source>
</evidence>
<keyword evidence="3" id="KW-1185">Reference proteome</keyword>
<dbReference type="AlphaFoldDB" id="A0A068VF83"/>
<accession>A0A068VF83</accession>
<dbReference type="EMBL" id="HG739455">
    <property type="protein sequence ID" value="CDP19184.1"/>
    <property type="molecule type" value="Genomic_DNA"/>
</dbReference>